<sequence length="56" mass="6824">MSHFITSEILDSSYKLGDRQQSQSHYQPPSAFYKLRSWYYGMYRLEHIFEMLILVM</sequence>
<evidence type="ECO:0000313" key="2">
    <source>
        <dbReference type="Proteomes" id="UP000032142"/>
    </source>
</evidence>
<keyword evidence="2" id="KW-1185">Reference proteome</keyword>
<gene>
    <name evidence="1" type="ORF">F383_11832</name>
</gene>
<dbReference type="Proteomes" id="UP000032142">
    <property type="component" value="Unassembled WGS sequence"/>
</dbReference>
<evidence type="ECO:0000313" key="1">
    <source>
        <dbReference type="EMBL" id="KHG28389.1"/>
    </source>
</evidence>
<dbReference type="AlphaFoldDB" id="A0A0B0PVC7"/>
<dbReference type="EMBL" id="KN444755">
    <property type="protein sequence ID" value="KHG28389.1"/>
    <property type="molecule type" value="Genomic_DNA"/>
</dbReference>
<proteinExistence type="predicted"/>
<organism evidence="1 2">
    <name type="scientific">Gossypium arboreum</name>
    <name type="common">Tree cotton</name>
    <name type="synonym">Gossypium nanking</name>
    <dbReference type="NCBI Taxonomy" id="29729"/>
    <lineage>
        <taxon>Eukaryota</taxon>
        <taxon>Viridiplantae</taxon>
        <taxon>Streptophyta</taxon>
        <taxon>Embryophyta</taxon>
        <taxon>Tracheophyta</taxon>
        <taxon>Spermatophyta</taxon>
        <taxon>Magnoliopsida</taxon>
        <taxon>eudicotyledons</taxon>
        <taxon>Gunneridae</taxon>
        <taxon>Pentapetalae</taxon>
        <taxon>rosids</taxon>
        <taxon>malvids</taxon>
        <taxon>Malvales</taxon>
        <taxon>Malvaceae</taxon>
        <taxon>Malvoideae</taxon>
        <taxon>Gossypium</taxon>
    </lineage>
</organism>
<accession>A0A0B0PVC7</accession>
<name>A0A0B0PVC7_GOSAR</name>
<reference evidence="2" key="1">
    <citation type="submission" date="2014-09" db="EMBL/GenBank/DDBJ databases">
        <authorList>
            <person name="Mudge J."/>
            <person name="Ramaraj T."/>
            <person name="Lindquist I.E."/>
            <person name="Bharti A.K."/>
            <person name="Sundararajan A."/>
            <person name="Cameron C.T."/>
            <person name="Woodward J.E."/>
            <person name="May G.D."/>
            <person name="Brubaker C."/>
            <person name="Broadhvest J."/>
            <person name="Wilkins T.A."/>
        </authorList>
    </citation>
    <scope>NUCLEOTIDE SEQUENCE</scope>
    <source>
        <strain evidence="2">cv. AKA8401</strain>
    </source>
</reference>
<protein>
    <submittedName>
        <fullName evidence="1">Uncharacterized protein</fullName>
    </submittedName>
</protein>